<dbReference type="EMBL" id="MUHY01000001">
    <property type="protein sequence ID" value="PSB91855.1"/>
    <property type="molecule type" value="Genomic_DNA"/>
</dbReference>
<comment type="function">
    <text evidence="2">NDH-1 shuttles electrons from NADH, via FMN and iron-sulfur (Fe-S) centers, to quinones in the respiratory chain. Couples the redox reaction to proton translocation (for every two electrons transferred, four hydrogen ions are translocated across the cytoplasmic membrane), and thus conserves the redox energy in a proton gradient.</text>
</comment>
<comment type="catalytic activity">
    <reaction evidence="2">
        <text>a quinone + NADH + 5 H(+)(in) = a quinol + NAD(+) + 4 H(+)(out)</text>
        <dbReference type="Rhea" id="RHEA:57888"/>
        <dbReference type="ChEBI" id="CHEBI:15378"/>
        <dbReference type="ChEBI" id="CHEBI:24646"/>
        <dbReference type="ChEBI" id="CHEBI:57540"/>
        <dbReference type="ChEBI" id="CHEBI:57945"/>
        <dbReference type="ChEBI" id="CHEBI:132124"/>
    </reaction>
</comment>
<accession>A0ABX5FDT0</accession>
<keyword evidence="2" id="KW-0874">Quinone</keyword>
<evidence type="ECO:0000256" key="2">
    <source>
        <dbReference type="RuleBase" id="RU004429"/>
    </source>
</evidence>
<reference evidence="3 4" key="1">
    <citation type="journal article" date="2017" name="Front. Microbiol.">
        <title>Genome of Ca. Pandoraea novymonadis, an Endosymbiotic Bacterium of the Trypanosomatid Novymonas esmeraldas.</title>
        <authorList>
            <person name="Kostygov A.Y."/>
            <person name="Butenko A."/>
            <person name="Nenarokova A."/>
            <person name="Tashyreva D."/>
            <person name="Flegontov P."/>
            <person name="Lukes J."/>
            <person name="Yurchenko V."/>
        </authorList>
    </citation>
    <scope>NUCLEOTIDE SEQUENCE [LARGE SCALE GENOMIC DNA]</scope>
    <source>
        <strain evidence="3 4">E262</strain>
    </source>
</reference>
<proteinExistence type="inferred from homology"/>
<comment type="caution">
    <text evidence="3">The sequence shown here is derived from an EMBL/GenBank/DDBJ whole genome shotgun (WGS) entry which is preliminary data.</text>
</comment>
<organism evidence="3 4">
    <name type="scientific">Candidatus Pandoraea novymonadis</name>
    <dbReference type="NCBI Taxonomy" id="1808959"/>
    <lineage>
        <taxon>Bacteria</taxon>
        <taxon>Pseudomonadati</taxon>
        <taxon>Pseudomonadota</taxon>
        <taxon>Betaproteobacteria</taxon>
        <taxon>Burkholderiales</taxon>
        <taxon>Burkholderiaceae</taxon>
        <taxon>Pandoraea</taxon>
    </lineage>
</organism>
<keyword evidence="2" id="KW-1003">Cell membrane</keyword>
<keyword evidence="4" id="KW-1185">Reference proteome</keyword>
<dbReference type="Gene3D" id="1.20.120.1200">
    <property type="entry name" value="NADH-ubiquinone/plastoquinone oxidoreductase chain 6, subunit NuoJ"/>
    <property type="match status" value="1"/>
</dbReference>
<comment type="subcellular location">
    <subcellularLocation>
        <location evidence="2">Cell membrane</location>
        <topology evidence="2">Multi-pass membrane protein</topology>
    </subcellularLocation>
</comment>
<name>A0ABX5FDT0_9BURK</name>
<dbReference type="Proteomes" id="UP000242660">
    <property type="component" value="Unassembled WGS sequence"/>
</dbReference>
<feature type="transmembrane region" description="Helical" evidence="2">
    <location>
        <begin position="55"/>
        <end position="79"/>
    </location>
</feature>
<dbReference type="EC" id="7.1.1.-" evidence="2"/>
<comment type="similarity">
    <text evidence="1 2">Belongs to the complex I subunit 6 family.</text>
</comment>
<keyword evidence="2" id="KW-0520">NAD</keyword>
<dbReference type="Pfam" id="PF00499">
    <property type="entry name" value="Oxidored_q3"/>
    <property type="match status" value="1"/>
</dbReference>
<dbReference type="RefSeq" id="WP_106181740.1">
    <property type="nucleotide sequence ID" value="NZ_MUHY01000001.1"/>
</dbReference>
<feature type="transmembrane region" description="Helical" evidence="2">
    <location>
        <begin position="31"/>
        <end position="49"/>
    </location>
</feature>
<evidence type="ECO:0000256" key="1">
    <source>
        <dbReference type="ARBA" id="ARBA00005698"/>
    </source>
</evidence>
<dbReference type="InterPro" id="IPR001457">
    <property type="entry name" value="NADH_UbQ/plastoQ_OxRdtase_su6"/>
</dbReference>
<feature type="transmembrane region" description="Helical" evidence="2">
    <location>
        <begin position="143"/>
        <end position="166"/>
    </location>
</feature>
<evidence type="ECO:0000313" key="4">
    <source>
        <dbReference type="Proteomes" id="UP000242660"/>
    </source>
</evidence>
<evidence type="ECO:0000313" key="3">
    <source>
        <dbReference type="EMBL" id="PSB91855.1"/>
    </source>
</evidence>
<dbReference type="NCBIfam" id="NF005164">
    <property type="entry name" value="PRK06638.1-4"/>
    <property type="match status" value="1"/>
</dbReference>
<dbReference type="PANTHER" id="PTHR33269:SF17">
    <property type="entry name" value="NADH-UBIQUINONE OXIDOREDUCTASE CHAIN 6"/>
    <property type="match status" value="1"/>
</dbReference>
<feature type="transmembrane region" description="Helical" evidence="2">
    <location>
        <begin position="6"/>
        <end position="24"/>
    </location>
</feature>
<gene>
    <name evidence="3" type="primary">nuoJ</name>
    <name evidence="3" type="ORF">BZL35_00071</name>
</gene>
<protein>
    <recommendedName>
        <fullName evidence="2">NADH-quinone oxidoreductase subunit J</fullName>
        <ecNumber evidence="2">7.1.1.-</ecNumber>
    </recommendedName>
</protein>
<feature type="transmembrane region" description="Helical" evidence="2">
    <location>
        <begin position="91"/>
        <end position="111"/>
    </location>
</feature>
<dbReference type="PANTHER" id="PTHR33269">
    <property type="entry name" value="NADH-UBIQUINONE OXIDOREDUCTASE CHAIN 6"/>
    <property type="match status" value="1"/>
</dbReference>
<dbReference type="InterPro" id="IPR042106">
    <property type="entry name" value="Nuo/plastoQ_OxRdtase_6_NuoJ"/>
</dbReference>
<keyword evidence="2" id="KW-1133">Transmembrane helix</keyword>
<sequence length="210" mass="23187">MELTTILFYVFALILVIASFKVVSSSNPVQSALFLVLAFFNAAAIWMLLQAEFLAIMLVLVYVGAVMVLFLFVVMMIDTKLNELRSGFRRFLPLGSLLGVIMIVEAGFVLMQGYGRTRKSIEVVSSTEISNAKVLGIALYSEYIYAFEVAGLLLLLAIVAAIALTIRTRKDHKKTEPSNQVRVKATERVHLVSMSAKAWQTSGSDVKVVE</sequence>
<keyword evidence="2" id="KW-0472">Membrane</keyword>
<keyword evidence="2" id="KW-0812">Transmembrane</keyword>